<reference evidence="3" key="1">
    <citation type="submission" date="2023-01" db="EMBL/GenBank/DDBJ databases">
        <title>Draft genome sequence of Nocardiopsis sp. LSu2-4 isolated from halophytes.</title>
        <authorList>
            <person name="Duangmal K."/>
            <person name="Chantavorakit T."/>
        </authorList>
    </citation>
    <scope>NUCLEOTIDE SEQUENCE</scope>
    <source>
        <strain evidence="3">LSu2-4</strain>
    </source>
</reference>
<accession>A0ABT4TGK0</accession>
<feature type="signal peptide" evidence="2">
    <location>
        <begin position="1"/>
        <end position="19"/>
    </location>
</feature>
<protein>
    <recommendedName>
        <fullName evidence="5">Lipoprotein</fullName>
    </recommendedName>
</protein>
<feature type="region of interest" description="Disordered" evidence="1">
    <location>
        <begin position="55"/>
        <end position="82"/>
    </location>
</feature>
<dbReference type="EMBL" id="JAQFWP010000006">
    <property type="protein sequence ID" value="MDA2803844.1"/>
    <property type="molecule type" value="Genomic_DNA"/>
</dbReference>
<feature type="compositionally biased region" description="Basic and acidic residues" evidence="1">
    <location>
        <begin position="69"/>
        <end position="79"/>
    </location>
</feature>
<name>A0ABT4TGK0_9ACTN</name>
<keyword evidence="4" id="KW-1185">Reference proteome</keyword>
<evidence type="ECO:0000313" key="4">
    <source>
        <dbReference type="Proteomes" id="UP001165685"/>
    </source>
</evidence>
<dbReference type="PROSITE" id="PS51257">
    <property type="entry name" value="PROKAR_LIPOPROTEIN"/>
    <property type="match status" value="1"/>
</dbReference>
<comment type="caution">
    <text evidence="3">The sequence shown here is derived from an EMBL/GenBank/DDBJ whole genome shotgun (WGS) entry which is preliminary data.</text>
</comment>
<evidence type="ECO:0000256" key="1">
    <source>
        <dbReference type="SAM" id="MobiDB-lite"/>
    </source>
</evidence>
<evidence type="ECO:0000313" key="3">
    <source>
        <dbReference type="EMBL" id="MDA2803844.1"/>
    </source>
</evidence>
<dbReference type="Proteomes" id="UP001165685">
    <property type="component" value="Unassembled WGS sequence"/>
</dbReference>
<feature type="chain" id="PRO_5045407148" description="Lipoprotein" evidence="2">
    <location>
        <begin position="20"/>
        <end position="160"/>
    </location>
</feature>
<evidence type="ECO:0008006" key="5">
    <source>
        <dbReference type="Google" id="ProtNLM"/>
    </source>
</evidence>
<dbReference type="RefSeq" id="WP_270676333.1">
    <property type="nucleotide sequence ID" value="NZ_JAQFWP010000006.1"/>
</dbReference>
<keyword evidence="2" id="KW-0732">Signal</keyword>
<evidence type="ECO:0000256" key="2">
    <source>
        <dbReference type="SAM" id="SignalP"/>
    </source>
</evidence>
<gene>
    <name evidence="3" type="ORF">O4U47_04920</name>
</gene>
<sequence length="160" mass="15940">MKGHGAAVLAGAGALVAAAAGCGAAQGAQGAQGASGAQGGGASLPSRVVCQADYRAGDSGAGQEDATLEAERTDDRAGAEDTAEFEEMSIALRYIGEAPEGRMVSVDVTGAAGDRIARDLYQLGTPAVQDIAFSGGHGFTGLSYVHSGEATLQYWCTAEE</sequence>
<proteinExistence type="predicted"/>
<organism evidence="3 4">
    <name type="scientific">Nocardiopsis suaedae</name>
    <dbReference type="NCBI Taxonomy" id="3018444"/>
    <lineage>
        <taxon>Bacteria</taxon>
        <taxon>Bacillati</taxon>
        <taxon>Actinomycetota</taxon>
        <taxon>Actinomycetes</taxon>
        <taxon>Streptosporangiales</taxon>
        <taxon>Nocardiopsidaceae</taxon>
        <taxon>Nocardiopsis</taxon>
    </lineage>
</organism>